<evidence type="ECO:0000256" key="3">
    <source>
        <dbReference type="ARBA" id="ARBA00022792"/>
    </source>
</evidence>
<dbReference type="GO" id="GO:0097193">
    <property type="term" value="P:intrinsic apoptotic signaling pathway"/>
    <property type="evidence" value="ECO:0007669"/>
    <property type="project" value="InterPro"/>
</dbReference>
<dbReference type="OrthoDB" id="6246201at2759"/>
<keyword evidence="6" id="KW-0472">Membrane</keyword>
<comment type="similarity">
    <text evidence="2">Belongs to the COA8 family.</text>
</comment>
<keyword evidence="4" id="KW-0809">Transit peptide</keyword>
<dbReference type="PANTHER" id="PTHR31107">
    <property type="entry name" value="APOPTOGENIC PROTEIN 1, MITOCHONDRIAL"/>
    <property type="match status" value="1"/>
</dbReference>
<sequence>MGPPHPESHIRPIQVPILPTDTPQTAEFKHFWQSTMEWHSEKWQINNHQYFTELAQFEDSIVQRFDRPATDQDRAEFYKIFLDERHQDQTAYYWEWIARLVKLCSLGMKSWWSQRRVKSVA</sequence>
<reference evidence="7 8" key="1">
    <citation type="submission" date="2016-07" db="EMBL/GenBank/DDBJ databases">
        <title>Pervasive Adenine N6-methylation of Active Genes in Fungi.</title>
        <authorList>
            <consortium name="DOE Joint Genome Institute"/>
            <person name="Mondo S.J."/>
            <person name="Dannebaum R.O."/>
            <person name="Kuo R.C."/>
            <person name="Labutti K."/>
            <person name="Haridas S."/>
            <person name="Kuo A."/>
            <person name="Salamov A."/>
            <person name="Ahrendt S.R."/>
            <person name="Lipzen A."/>
            <person name="Sullivan W."/>
            <person name="Andreopoulos W.B."/>
            <person name="Clum A."/>
            <person name="Lindquist E."/>
            <person name="Daum C."/>
            <person name="Ramamoorthy G.K."/>
            <person name="Gryganskyi A."/>
            <person name="Culley D."/>
            <person name="Magnuson J.K."/>
            <person name="James T.Y."/>
            <person name="O'Malley M.A."/>
            <person name="Stajich J.E."/>
            <person name="Spatafora J.W."/>
            <person name="Visel A."/>
            <person name="Grigoriev I.V."/>
        </authorList>
    </citation>
    <scope>NUCLEOTIDE SEQUENCE [LARGE SCALE GENOMIC DNA]</scope>
    <source>
        <strain evidence="7 8">PL171</strain>
    </source>
</reference>
<proteinExistence type="inferred from homology"/>
<name>A0A1Y2HX76_9FUNG</name>
<keyword evidence="8" id="KW-1185">Reference proteome</keyword>
<dbReference type="Pfam" id="PF10231">
    <property type="entry name" value="COA8"/>
    <property type="match status" value="1"/>
</dbReference>
<comment type="subcellular location">
    <subcellularLocation>
        <location evidence="1">Mitochondrion inner membrane</location>
        <topology evidence="1">Peripheral membrane protein</topology>
        <orientation evidence="1">Matrix side</orientation>
    </subcellularLocation>
</comment>
<dbReference type="GO" id="GO:0005743">
    <property type="term" value="C:mitochondrial inner membrane"/>
    <property type="evidence" value="ECO:0007669"/>
    <property type="project" value="UniProtKB-SubCell"/>
</dbReference>
<keyword evidence="5" id="KW-0496">Mitochondrion</keyword>
<dbReference type="InterPro" id="IPR018796">
    <property type="entry name" value="COA8"/>
</dbReference>
<dbReference type="EMBL" id="MCFL01000006">
    <property type="protein sequence ID" value="ORZ39225.1"/>
    <property type="molecule type" value="Genomic_DNA"/>
</dbReference>
<evidence type="ECO:0000256" key="5">
    <source>
        <dbReference type="ARBA" id="ARBA00023128"/>
    </source>
</evidence>
<comment type="caution">
    <text evidence="7">The sequence shown here is derived from an EMBL/GenBank/DDBJ whole genome shotgun (WGS) entry which is preliminary data.</text>
</comment>
<organism evidence="7 8">
    <name type="scientific">Catenaria anguillulae PL171</name>
    <dbReference type="NCBI Taxonomy" id="765915"/>
    <lineage>
        <taxon>Eukaryota</taxon>
        <taxon>Fungi</taxon>
        <taxon>Fungi incertae sedis</taxon>
        <taxon>Blastocladiomycota</taxon>
        <taxon>Blastocladiomycetes</taxon>
        <taxon>Blastocladiales</taxon>
        <taxon>Catenariaceae</taxon>
        <taxon>Catenaria</taxon>
    </lineage>
</organism>
<evidence type="ECO:0000256" key="4">
    <source>
        <dbReference type="ARBA" id="ARBA00022946"/>
    </source>
</evidence>
<dbReference type="Proteomes" id="UP000193411">
    <property type="component" value="Unassembled WGS sequence"/>
</dbReference>
<accession>A0A1Y2HX76</accession>
<evidence type="ECO:0000256" key="2">
    <source>
        <dbReference type="ARBA" id="ARBA00005453"/>
    </source>
</evidence>
<keyword evidence="3" id="KW-0999">Mitochondrion inner membrane</keyword>
<evidence type="ECO:0000313" key="7">
    <source>
        <dbReference type="EMBL" id="ORZ39225.1"/>
    </source>
</evidence>
<dbReference type="PANTHER" id="PTHR31107:SF2">
    <property type="entry name" value="CYTOCHROME C OXIDASE ASSEMBLY FACTOR 8"/>
    <property type="match status" value="1"/>
</dbReference>
<dbReference type="AlphaFoldDB" id="A0A1Y2HX76"/>
<evidence type="ECO:0000256" key="6">
    <source>
        <dbReference type="ARBA" id="ARBA00023136"/>
    </source>
</evidence>
<protein>
    <submittedName>
        <fullName evidence="7">Uncharacterized protein</fullName>
    </submittedName>
</protein>
<evidence type="ECO:0000256" key="1">
    <source>
        <dbReference type="ARBA" id="ARBA00004443"/>
    </source>
</evidence>
<gene>
    <name evidence="7" type="ORF">BCR44DRAFT_1427463</name>
</gene>
<evidence type="ECO:0000313" key="8">
    <source>
        <dbReference type="Proteomes" id="UP000193411"/>
    </source>
</evidence>